<accession>A0ABV5ZRR6</accession>
<dbReference type="EMBL" id="JBHLZU010000005">
    <property type="protein sequence ID" value="MFB9903577.1"/>
    <property type="molecule type" value="Genomic_DNA"/>
</dbReference>
<gene>
    <name evidence="1" type="ORF">ACFFQA_06470</name>
</gene>
<reference evidence="1 2" key="1">
    <citation type="submission" date="2024-09" db="EMBL/GenBank/DDBJ databases">
        <authorList>
            <person name="Sun Q."/>
            <person name="Mori K."/>
        </authorList>
    </citation>
    <scope>NUCLEOTIDE SEQUENCE [LARGE SCALE GENOMIC DNA]</scope>
    <source>
        <strain evidence="1 2">TBRC 7907</strain>
    </source>
</reference>
<evidence type="ECO:0008006" key="3">
    <source>
        <dbReference type="Google" id="ProtNLM"/>
    </source>
</evidence>
<comment type="caution">
    <text evidence="1">The sequence shown here is derived from an EMBL/GenBank/DDBJ whole genome shotgun (WGS) entry which is preliminary data.</text>
</comment>
<proteinExistence type="predicted"/>
<dbReference type="InterPro" id="IPR036661">
    <property type="entry name" value="Luciferase-like_sf"/>
</dbReference>
<keyword evidence="2" id="KW-1185">Reference proteome</keyword>
<dbReference type="Proteomes" id="UP001589693">
    <property type="component" value="Unassembled WGS sequence"/>
</dbReference>
<evidence type="ECO:0000313" key="2">
    <source>
        <dbReference type="Proteomes" id="UP001589693"/>
    </source>
</evidence>
<dbReference type="SUPFAM" id="SSF51679">
    <property type="entry name" value="Bacterial luciferase-like"/>
    <property type="match status" value="1"/>
</dbReference>
<sequence>MPVLVSAMAPQALRTTAELADGALPFLTGQRALGAAQAADLALIGDEETVAARVQEHFDAGATEVVLSQTGLAGDATRRLGGELARKITDRGAVR</sequence>
<protein>
    <recommendedName>
        <fullName evidence="3">LLM class flavin-dependent oxidoreductase</fullName>
    </recommendedName>
</protein>
<dbReference type="RefSeq" id="WP_377850718.1">
    <property type="nucleotide sequence ID" value="NZ_JBHLZU010000005.1"/>
</dbReference>
<organism evidence="1 2">
    <name type="scientific">Allokutzneria oryzae</name>
    <dbReference type="NCBI Taxonomy" id="1378989"/>
    <lineage>
        <taxon>Bacteria</taxon>
        <taxon>Bacillati</taxon>
        <taxon>Actinomycetota</taxon>
        <taxon>Actinomycetes</taxon>
        <taxon>Pseudonocardiales</taxon>
        <taxon>Pseudonocardiaceae</taxon>
        <taxon>Allokutzneria</taxon>
    </lineage>
</organism>
<name>A0ABV5ZRR6_9PSEU</name>
<evidence type="ECO:0000313" key="1">
    <source>
        <dbReference type="EMBL" id="MFB9903577.1"/>
    </source>
</evidence>